<reference evidence="3 4" key="1">
    <citation type="submission" date="2017-03" db="EMBL/GenBank/DDBJ databases">
        <title>Phylogenomics and comparative genomics of Lactobacillus salivarius, a mammalian gut commensal.</title>
        <authorList>
            <person name="Harris H.M."/>
        </authorList>
    </citation>
    <scope>NUCLEOTIDE SEQUENCE [LARGE SCALE GENOMIC DNA]</scope>
    <source>
        <strain evidence="3 4">AH4231</strain>
    </source>
</reference>
<dbReference type="Proteomes" id="UP000470980">
    <property type="component" value="Unassembled WGS sequence"/>
</dbReference>
<proteinExistence type="predicted"/>
<sequence length="68" mass="7974">MLSDEYYKNKDEQADLLFLQKTLLLESGIPVSVSDKEDFQLLVEVINAKAKEDREVSPREMLRRFRGQ</sequence>
<dbReference type="EMBL" id="VSTU01000017">
    <property type="protein sequence ID" value="MYZ66938.1"/>
    <property type="molecule type" value="Genomic_DNA"/>
</dbReference>
<comment type="caution">
    <text evidence="3">The sequence shown here is derived from an EMBL/GenBank/DDBJ whole genome shotgun (WGS) entry which is preliminary data.</text>
</comment>
<name>A0A1V9TWV3_9LACO</name>
<dbReference type="Proteomes" id="UP000471300">
    <property type="component" value="Unassembled WGS sequence"/>
</dbReference>
<evidence type="ECO:0000313" key="5">
    <source>
        <dbReference type="Proteomes" id="UP000470980"/>
    </source>
</evidence>
<evidence type="ECO:0000313" key="6">
    <source>
        <dbReference type="Proteomes" id="UP000471300"/>
    </source>
</evidence>
<evidence type="ECO:0000313" key="4">
    <source>
        <dbReference type="Proteomes" id="UP000192353"/>
    </source>
</evidence>
<evidence type="ECO:0000313" key="2">
    <source>
        <dbReference type="EMBL" id="MYZ66938.1"/>
    </source>
</evidence>
<evidence type="ECO:0000313" key="3">
    <source>
        <dbReference type="EMBL" id="OQR26042.1"/>
    </source>
</evidence>
<organism evidence="3 4">
    <name type="scientific">Ligilactobacillus salivarius</name>
    <dbReference type="NCBI Taxonomy" id="1624"/>
    <lineage>
        <taxon>Bacteria</taxon>
        <taxon>Bacillati</taxon>
        <taxon>Bacillota</taxon>
        <taxon>Bacilli</taxon>
        <taxon>Lactobacillales</taxon>
        <taxon>Lactobacillaceae</taxon>
        <taxon>Ligilactobacillus</taxon>
    </lineage>
</organism>
<dbReference type="Proteomes" id="UP000192353">
    <property type="component" value="Unassembled WGS sequence"/>
</dbReference>
<gene>
    <name evidence="3" type="ORF">B6U37_01520</name>
    <name evidence="2" type="ORF">FYL06_08270</name>
    <name evidence="1" type="ORF">FYL10_09140</name>
</gene>
<protein>
    <submittedName>
        <fullName evidence="3">Uncharacterized protein</fullName>
    </submittedName>
</protein>
<reference evidence="5 6" key="2">
    <citation type="journal article" date="2020" name="Food Funct.">
        <title>Screening of Lactobacillus salivarius strains from the feces of Chinese populations and the evaluation of their effects against intestinal inflammation in mice.</title>
        <authorList>
            <person name="Zhai Q."/>
            <person name="Shen X."/>
            <person name="Cen S."/>
            <person name="Zhang C."/>
            <person name="Tian F."/>
            <person name="Zhao J."/>
            <person name="Zhang H."/>
            <person name="Xue Y."/>
            <person name="Chen W."/>
        </authorList>
    </citation>
    <scope>NUCLEOTIDE SEQUENCE [LARGE SCALE GENOMIC DNA]</scope>
    <source>
        <strain evidence="2 6">FZJTZ28M4.scaf</strain>
        <strain evidence="1 5">FZJTZ9M6.scaf</strain>
    </source>
</reference>
<dbReference type="EMBL" id="VSTR01000022">
    <property type="protein sequence ID" value="MYY73801.1"/>
    <property type="molecule type" value="Genomic_DNA"/>
</dbReference>
<dbReference type="EMBL" id="NBEY01000017">
    <property type="protein sequence ID" value="OQR26042.1"/>
    <property type="molecule type" value="Genomic_DNA"/>
</dbReference>
<dbReference type="AlphaFoldDB" id="A0A1V9TWV3"/>
<accession>A0A1V9TWV3</accession>
<evidence type="ECO:0000313" key="1">
    <source>
        <dbReference type="EMBL" id="MYY73801.1"/>
    </source>
</evidence>